<dbReference type="EMBL" id="JARKIE010000005">
    <property type="protein sequence ID" value="KAJ7707350.1"/>
    <property type="molecule type" value="Genomic_DNA"/>
</dbReference>
<comment type="caution">
    <text evidence="1">The sequence shown here is derived from an EMBL/GenBank/DDBJ whole genome shotgun (WGS) entry which is preliminary data.</text>
</comment>
<organism evidence="1 2">
    <name type="scientific">Mycena rosella</name>
    <name type="common">Pink bonnet</name>
    <name type="synonym">Agaricus rosellus</name>
    <dbReference type="NCBI Taxonomy" id="1033263"/>
    <lineage>
        <taxon>Eukaryota</taxon>
        <taxon>Fungi</taxon>
        <taxon>Dikarya</taxon>
        <taxon>Basidiomycota</taxon>
        <taxon>Agaricomycotina</taxon>
        <taxon>Agaricomycetes</taxon>
        <taxon>Agaricomycetidae</taxon>
        <taxon>Agaricales</taxon>
        <taxon>Marasmiineae</taxon>
        <taxon>Mycenaceae</taxon>
        <taxon>Mycena</taxon>
    </lineage>
</organism>
<dbReference type="Proteomes" id="UP001221757">
    <property type="component" value="Unassembled WGS sequence"/>
</dbReference>
<proteinExistence type="predicted"/>
<evidence type="ECO:0000313" key="1">
    <source>
        <dbReference type="EMBL" id="KAJ7707350.1"/>
    </source>
</evidence>
<sequence length="197" mass="21808">MPAYDASRLILPLFTSARPAPTPPPLSISSGSPQGFVIPSIPPPNCPLSITIDEADHRCLPVVSNNLLPLDHEHVWKLIRHCADISAKCTNCAEMAIDCEFYEAGVPCPPCAVLGIPDCAFADPYDFMFNLANRRDAHLIRERDILCAAIRDNHLTPFQFEHEYEHTSAWFYSAAQGTISRFLINSHSTAELASRGY</sequence>
<protein>
    <submittedName>
        <fullName evidence="1">Uncharacterized protein</fullName>
    </submittedName>
</protein>
<name>A0AAD7GXK0_MYCRO</name>
<accession>A0AAD7GXK0</accession>
<gene>
    <name evidence="1" type="ORF">B0H17DRAFT_1191865</name>
</gene>
<reference evidence="1" key="1">
    <citation type="submission" date="2023-03" db="EMBL/GenBank/DDBJ databases">
        <title>Massive genome expansion in bonnet fungi (Mycena s.s.) driven by repeated elements and novel gene families across ecological guilds.</title>
        <authorList>
            <consortium name="Lawrence Berkeley National Laboratory"/>
            <person name="Harder C.B."/>
            <person name="Miyauchi S."/>
            <person name="Viragh M."/>
            <person name="Kuo A."/>
            <person name="Thoen E."/>
            <person name="Andreopoulos B."/>
            <person name="Lu D."/>
            <person name="Skrede I."/>
            <person name="Drula E."/>
            <person name="Henrissat B."/>
            <person name="Morin E."/>
            <person name="Kohler A."/>
            <person name="Barry K."/>
            <person name="LaButti K."/>
            <person name="Morin E."/>
            <person name="Salamov A."/>
            <person name="Lipzen A."/>
            <person name="Mereny Z."/>
            <person name="Hegedus B."/>
            <person name="Baldrian P."/>
            <person name="Stursova M."/>
            <person name="Weitz H."/>
            <person name="Taylor A."/>
            <person name="Grigoriev I.V."/>
            <person name="Nagy L.G."/>
            <person name="Martin F."/>
            <person name="Kauserud H."/>
        </authorList>
    </citation>
    <scope>NUCLEOTIDE SEQUENCE</scope>
    <source>
        <strain evidence="1">CBHHK067</strain>
    </source>
</reference>
<keyword evidence="2" id="KW-1185">Reference proteome</keyword>
<evidence type="ECO:0000313" key="2">
    <source>
        <dbReference type="Proteomes" id="UP001221757"/>
    </source>
</evidence>
<dbReference type="AlphaFoldDB" id="A0AAD7GXK0"/>